<dbReference type="Gene3D" id="3.40.50.300">
    <property type="entry name" value="P-loop containing nucleotide triphosphate hydrolases"/>
    <property type="match status" value="1"/>
</dbReference>
<evidence type="ECO:0000256" key="7">
    <source>
        <dbReference type="SAM" id="Phobius"/>
    </source>
</evidence>
<dbReference type="InterPro" id="IPR051539">
    <property type="entry name" value="T4SS-coupling_protein"/>
</dbReference>
<dbReference type="CDD" id="cd01127">
    <property type="entry name" value="TrwB_TraG_TraD_VirD4"/>
    <property type="match status" value="2"/>
</dbReference>
<evidence type="ECO:0000313" key="8">
    <source>
        <dbReference type="EMBL" id="MBY8824277.1"/>
    </source>
</evidence>
<evidence type="ECO:0000256" key="2">
    <source>
        <dbReference type="ARBA" id="ARBA00008806"/>
    </source>
</evidence>
<name>A0ABS7PSF7_9SPHN</name>
<evidence type="ECO:0000256" key="6">
    <source>
        <dbReference type="ARBA" id="ARBA00023136"/>
    </source>
</evidence>
<evidence type="ECO:0000256" key="5">
    <source>
        <dbReference type="ARBA" id="ARBA00022989"/>
    </source>
</evidence>
<comment type="caution">
    <text evidence="8">The sequence shown here is derived from an EMBL/GenBank/DDBJ whole genome shotgun (WGS) entry which is preliminary data.</text>
</comment>
<dbReference type="SUPFAM" id="SSF52540">
    <property type="entry name" value="P-loop containing nucleoside triphosphate hydrolases"/>
    <property type="match status" value="1"/>
</dbReference>
<comment type="subcellular location">
    <subcellularLocation>
        <location evidence="1">Cell membrane</location>
        <topology evidence="1">Multi-pass membrane protein</topology>
    </subcellularLocation>
</comment>
<reference evidence="8 9" key="1">
    <citation type="submission" date="2021-08" db="EMBL/GenBank/DDBJ databases">
        <authorList>
            <person name="Tuo L."/>
        </authorList>
    </citation>
    <scope>NUCLEOTIDE SEQUENCE [LARGE SCALE GENOMIC DNA]</scope>
    <source>
        <strain evidence="8 9">JCM 31229</strain>
    </source>
</reference>
<keyword evidence="3" id="KW-1003">Cell membrane</keyword>
<dbReference type="Proteomes" id="UP000706039">
    <property type="component" value="Unassembled WGS sequence"/>
</dbReference>
<feature type="transmembrane region" description="Helical" evidence="7">
    <location>
        <begin position="64"/>
        <end position="80"/>
    </location>
</feature>
<comment type="similarity">
    <text evidence="2">Belongs to the VirD4/TraG family.</text>
</comment>
<accession>A0ABS7PSF7</accession>
<keyword evidence="5 7" id="KW-1133">Transmembrane helix</keyword>
<dbReference type="PANTHER" id="PTHR37937:SF1">
    <property type="entry name" value="CONJUGATIVE TRANSFER: DNA TRANSPORT"/>
    <property type="match status" value="1"/>
</dbReference>
<keyword evidence="6 7" id="KW-0472">Membrane</keyword>
<organism evidence="8 9">
    <name type="scientific">Sphingomonas colocasiae</name>
    <dbReference type="NCBI Taxonomy" id="1848973"/>
    <lineage>
        <taxon>Bacteria</taxon>
        <taxon>Pseudomonadati</taxon>
        <taxon>Pseudomonadota</taxon>
        <taxon>Alphaproteobacteria</taxon>
        <taxon>Sphingomonadales</taxon>
        <taxon>Sphingomonadaceae</taxon>
        <taxon>Sphingomonas</taxon>
    </lineage>
</organism>
<dbReference type="Pfam" id="PF02534">
    <property type="entry name" value="T4SS-DNA_transf"/>
    <property type="match status" value="1"/>
</dbReference>
<evidence type="ECO:0000256" key="4">
    <source>
        <dbReference type="ARBA" id="ARBA00022692"/>
    </source>
</evidence>
<feature type="transmembrane region" description="Helical" evidence="7">
    <location>
        <begin position="86"/>
        <end position="105"/>
    </location>
</feature>
<evidence type="ECO:0000256" key="1">
    <source>
        <dbReference type="ARBA" id="ARBA00004651"/>
    </source>
</evidence>
<keyword evidence="9" id="KW-1185">Reference proteome</keyword>
<dbReference type="RefSeq" id="WP_222991351.1">
    <property type="nucleotide sequence ID" value="NZ_JAINVV010000008.1"/>
</dbReference>
<sequence>MNITKHPKAAGIAAAIILGLIVATGSSKGIVTGFSRLYMIGMATGCGFGLGWFLSPKASAVRRVIGYAVGALLLFIAFAGPKAMGWSVAIVLAVVGFCMGLGYWLGKGARGFFQKPVTFGSAEWATEDYLREHHIIGDKGIRLGGFPGKDGIIPIHYEGDRHLLTIAPTRAGKGTTLIIPNLLTYRGSTMVIDPKGENAMITAGQRRAMGQDVHIVDPWGIASGAGEASRFNPLDWLVMGDPDITENSMLLADALVVPDGKGDSFWTEEAKALLQGLILYVATDDYEARHRHLGRVRDLLLLDGEDLPQLFRRMTQSMHHVVASTGARCLQKDEKLLASVLASAQAQTHFLDSSRIRSSLRASDFKFEDLKAEKMTIYLVLPADRLNAFGRWLRLLIQQAITVNARNIDIQPDKPVLFILDEMPALGRLSMVEQAYGLMAGFGMQLWGIVQDTAQLKKIYGESWSSFVANSGCVTYAGSRDKESAEYFSALCGVTTVWTITNAIASSFGSSGNSSNSSTSNTTTTAVAQRKLAYPDELMRLHSARALVLIENLHPIQGVKQAWFTDDTLKTLGVNLREANK</sequence>
<evidence type="ECO:0000313" key="9">
    <source>
        <dbReference type="Proteomes" id="UP000706039"/>
    </source>
</evidence>
<keyword evidence="4 7" id="KW-0812">Transmembrane</keyword>
<feature type="transmembrane region" description="Helical" evidence="7">
    <location>
        <begin position="37"/>
        <end position="55"/>
    </location>
</feature>
<protein>
    <submittedName>
        <fullName evidence="8">Type IV secretory system conjugative DNA transfer family protein</fullName>
    </submittedName>
</protein>
<dbReference type="InterPro" id="IPR027417">
    <property type="entry name" value="P-loop_NTPase"/>
</dbReference>
<dbReference type="PANTHER" id="PTHR37937">
    <property type="entry name" value="CONJUGATIVE TRANSFER: DNA TRANSPORT"/>
    <property type="match status" value="1"/>
</dbReference>
<dbReference type="EMBL" id="JAINVV010000008">
    <property type="protein sequence ID" value="MBY8824277.1"/>
    <property type="molecule type" value="Genomic_DNA"/>
</dbReference>
<proteinExistence type="inferred from homology"/>
<dbReference type="InterPro" id="IPR003688">
    <property type="entry name" value="TraG/VirD4"/>
</dbReference>
<evidence type="ECO:0000256" key="3">
    <source>
        <dbReference type="ARBA" id="ARBA00022475"/>
    </source>
</evidence>
<gene>
    <name evidence="8" type="ORF">K7G82_18380</name>
</gene>